<proteinExistence type="predicted"/>
<organism evidence="1">
    <name type="scientific">marine sediment metagenome</name>
    <dbReference type="NCBI Taxonomy" id="412755"/>
    <lineage>
        <taxon>unclassified sequences</taxon>
        <taxon>metagenomes</taxon>
        <taxon>ecological metagenomes</taxon>
    </lineage>
</organism>
<reference evidence="1" key="1">
    <citation type="journal article" date="2014" name="Front. Microbiol.">
        <title>High frequency of phylogenetically diverse reductive dehalogenase-homologous genes in deep subseafloor sedimentary metagenomes.</title>
        <authorList>
            <person name="Kawai M."/>
            <person name="Futagami T."/>
            <person name="Toyoda A."/>
            <person name="Takaki Y."/>
            <person name="Nishi S."/>
            <person name="Hori S."/>
            <person name="Arai W."/>
            <person name="Tsubouchi T."/>
            <person name="Morono Y."/>
            <person name="Uchiyama I."/>
            <person name="Ito T."/>
            <person name="Fujiyama A."/>
            <person name="Inagaki F."/>
            <person name="Takami H."/>
        </authorList>
    </citation>
    <scope>NUCLEOTIDE SEQUENCE</scope>
    <source>
        <strain evidence="1">Expedition CK06-06</strain>
    </source>
</reference>
<name>X0YG23_9ZZZZ</name>
<sequence>MDPLVWPVESATDGAVPVGITTTEVLAANPRRADAVFVNDSNQPIYLARGNDAVLHQGIRLNANGGNYEINASNLFLGAINAIAEGGAKVLTVSEGI</sequence>
<protein>
    <submittedName>
        <fullName evidence="1">Uncharacterized protein</fullName>
    </submittedName>
</protein>
<accession>X0YG23</accession>
<evidence type="ECO:0000313" key="1">
    <source>
        <dbReference type="EMBL" id="GAG47568.1"/>
    </source>
</evidence>
<dbReference type="AlphaFoldDB" id="X0YG23"/>
<dbReference type="EMBL" id="BARS01055635">
    <property type="protein sequence ID" value="GAG47568.1"/>
    <property type="molecule type" value="Genomic_DNA"/>
</dbReference>
<comment type="caution">
    <text evidence="1">The sequence shown here is derived from an EMBL/GenBank/DDBJ whole genome shotgun (WGS) entry which is preliminary data.</text>
</comment>
<gene>
    <name evidence="1" type="ORF">S01H1_82104</name>
</gene>